<proteinExistence type="predicted"/>
<dbReference type="EMBL" id="UINC01093224">
    <property type="protein sequence ID" value="SVC47481.1"/>
    <property type="molecule type" value="Genomic_DNA"/>
</dbReference>
<evidence type="ECO:0000313" key="1">
    <source>
        <dbReference type="EMBL" id="SVC47481.1"/>
    </source>
</evidence>
<organism evidence="1">
    <name type="scientific">marine metagenome</name>
    <dbReference type="NCBI Taxonomy" id="408172"/>
    <lineage>
        <taxon>unclassified sequences</taxon>
        <taxon>metagenomes</taxon>
        <taxon>ecological metagenomes</taxon>
    </lineage>
</organism>
<protein>
    <submittedName>
        <fullName evidence="1">Uncharacterized protein</fullName>
    </submittedName>
</protein>
<feature type="non-terminal residue" evidence="1">
    <location>
        <position position="1"/>
    </location>
</feature>
<dbReference type="AlphaFoldDB" id="A0A382MJN5"/>
<reference evidence="1" key="1">
    <citation type="submission" date="2018-05" db="EMBL/GenBank/DDBJ databases">
        <authorList>
            <person name="Lanie J.A."/>
            <person name="Ng W.-L."/>
            <person name="Kazmierczak K.M."/>
            <person name="Andrzejewski T.M."/>
            <person name="Davidsen T.M."/>
            <person name="Wayne K.J."/>
            <person name="Tettelin H."/>
            <person name="Glass J.I."/>
            <person name="Rusch D."/>
            <person name="Podicherti R."/>
            <person name="Tsui H.-C.T."/>
            <person name="Winkler M.E."/>
        </authorList>
    </citation>
    <scope>NUCLEOTIDE SEQUENCE</scope>
</reference>
<gene>
    <name evidence="1" type="ORF">METZ01_LOCUS300335</name>
</gene>
<sequence length="70" mass="8203">KCCGQSKDRHILNKKKPEEWKLIENHCEDHLTHYSSVIDITPICCKVCGRLLRYITTIDTDRYKHTGSDD</sequence>
<accession>A0A382MJN5</accession>
<name>A0A382MJN5_9ZZZZ</name>